<dbReference type="AlphaFoldDB" id="A0AAN8J2X0"/>
<evidence type="ECO:0000313" key="9">
    <source>
        <dbReference type="Proteomes" id="UP001331761"/>
    </source>
</evidence>
<dbReference type="InterPro" id="IPR050198">
    <property type="entry name" value="Non-receptor_tyrosine_kinases"/>
</dbReference>
<protein>
    <submittedName>
        <fullName evidence="8">Tyrosine-protein kinase Fps85D</fullName>
    </submittedName>
</protein>
<gene>
    <name evidence="8" type="ORF">GCK32_014323</name>
</gene>
<evidence type="ECO:0000259" key="7">
    <source>
        <dbReference type="PROSITE" id="PS50011"/>
    </source>
</evidence>
<dbReference type="PRINTS" id="PR00109">
    <property type="entry name" value="TYRKINASE"/>
</dbReference>
<keyword evidence="8" id="KW-0808">Transferase</keyword>
<accession>A0AAN8J2X0</accession>
<evidence type="ECO:0000256" key="3">
    <source>
        <dbReference type="PIRSR" id="PIRSR000615-1"/>
    </source>
</evidence>
<reference evidence="8 9" key="1">
    <citation type="submission" date="2019-10" db="EMBL/GenBank/DDBJ databases">
        <title>Assembly and Annotation for the nematode Trichostrongylus colubriformis.</title>
        <authorList>
            <person name="Martin J."/>
        </authorList>
    </citation>
    <scope>NUCLEOTIDE SEQUENCE [LARGE SCALE GENOMIC DNA]</scope>
    <source>
        <strain evidence="8">G859</strain>
        <tissue evidence="8">Whole worm</tissue>
    </source>
</reference>
<evidence type="ECO:0000256" key="4">
    <source>
        <dbReference type="PIRSR" id="PIRSR000615-2"/>
    </source>
</evidence>
<dbReference type="Pfam" id="PF07714">
    <property type="entry name" value="PK_Tyr_Ser-Thr"/>
    <property type="match status" value="1"/>
</dbReference>
<evidence type="ECO:0000256" key="1">
    <source>
        <dbReference type="ARBA" id="ARBA00022741"/>
    </source>
</evidence>
<keyword evidence="2 4" id="KW-0067">ATP-binding</keyword>
<feature type="active site" description="Proton acceptor" evidence="3">
    <location>
        <position position="169"/>
    </location>
</feature>
<name>A0AAN8J2X0_TRICO</name>
<evidence type="ECO:0000256" key="2">
    <source>
        <dbReference type="ARBA" id="ARBA00022840"/>
    </source>
</evidence>
<dbReference type="Gene3D" id="1.10.510.10">
    <property type="entry name" value="Transferase(Phosphotransferase) domain 1"/>
    <property type="match status" value="1"/>
</dbReference>
<dbReference type="PROSITE" id="PS00109">
    <property type="entry name" value="PROTEIN_KINASE_TYR"/>
    <property type="match status" value="1"/>
</dbReference>
<keyword evidence="5" id="KW-0479">Metal-binding</keyword>
<dbReference type="GO" id="GO:0046872">
    <property type="term" value="F:metal ion binding"/>
    <property type="evidence" value="ECO:0007669"/>
    <property type="project" value="UniProtKB-KW"/>
</dbReference>
<evidence type="ECO:0000313" key="8">
    <source>
        <dbReference type="EMBL" id="KAK5982399.1"/>
    </source>
</evidence>
<dbReference type="InterPro" id="IPR017441">
    <property type="entry name" value="Protein_kinase_ATP_BS"/>
</dbReference>
<keyword evidence="1 4" id="KW-0547">Nucleotide-binding</keyword>
<feature type="binding site" evidence="6">
    <location>
        <position position="75"/>
    </location>
    <ligand>
        <name>ATP</name>
        <dbReference type="ChEBI" id="CHEBI:30616"/>
    </ligand>
</feature>
<dbReference type="GO" id="GO:0004713">
    <property type="term" value="F:protein tyrosine kinase activity"/>
    <property type="evidence" value="ECO:0007669"/>
    <property type="project" value="InterPro"/>
</dbReference>
<dbReference type="CDD" id="cd00192">
    <property type="entry name" value="PTKc"/>
    <property type="match status" value="1"/>
</dbReference>
<dbReference type="PROSITE" id="PS00107">
    <property type="entry name" value="PROTEIN_KINASE_ATP"/>
    <property type="match status" value="1"/>
</dbReference>
<dbReference type="PIRSF" id="PIRSF000615">
    <property type="entry name" value="TyrPK_CSF1-R"/>
    <property type="match status" value="1"/>
</dbReference>
<feature type="binding site" evidence="5">
    <location>
        <position position="174"/>
    </location>
    <ligand>
        <name>Mg(2+)</name>
        <dbReference type="ChEBI" id="CHEBI:18420"/>
    </ligand>
</feature>
<dbReference type="GO" id="GO:0005524">
    <property type="term" value="F:ATP binding"/>
    <property type="evidence" value="ECO:0007669"/>
    <property type="project" value="UniProtKB-UniRule"/>
</dbReference>
<dbReference type="SUPFAM" id="SSF56112">
    <property type="entry name" value="Protein kinase-like (PK-like)"/>
    <property type="match status" value="1"/>
</dbReference>
<dbReference type="PROSITE" id="PS50011">
    <property type="entry name" value="PROTEIN_KINASE_DOM"/>
    <property type="match status" value="1"/>
</dbReference>
<feature type="binding site" evidence="5">
    <location>
        <position position="188"/>
    </location>
    <ligand>
        <name>Mg(2+)</name>
        <dbReference type="ChEBI" id="CHEBI:18420"/>
    </ligand>
</feature>
<dbReference type="InterPro" id="IPR001245">
    <property type="entry name" value="Ser-Thr/Tyr_kinase_cat_dom"/>
</dbReference>
<dbReference type="PANTHER" id="PTHR24418">
    <property type="entry name" value="TYROSINE-PROTEIN KINASE"/>
    <property type="match status" value="1"/>
</dbReference>
<keyword evidence="8" id="KW-0418">Kinase</keyword>
<keyword evidence="5" id="KW-0460">Magnesium</keyword>
<sequence length="306" mass="35211">MGTFFNPILEKRYHFSSGTPVHDAKLVRPVIKQPWELTIDKLKMVEKVGAGEFGDVWRGTMQEGPSKPPVDVAIKMTKVIEENKALMDAMYREARIMRQYKHKNIVAFYGVVQHGVDNVMIVMEFINGGCLKDHIKKNRDIPVKIRIGFGIDVAVGLVYLHSKNCMHRDIACRNCLIDVKKNIVKISDFGASKQAEFYKIPETEKIPIRWQAPEVVLTRMYTMQSDVYSYGILLWEIFNNGETPYKGIGNKEVRLKVANPNYRPRVDDSIPVLARRVMKACWRGNPKKRPKMTHVARYLIHAPKEL</sequence>
<organism evidence="8 9">
    <name type="scientific">Trichostrongylus colubriformis</name>
    <name type="common">Black scour worm</name>
    <dbReference type="NCBI Taxonomy" id="6319"/>
    <lineage>
        <taxon>Eukaryota</taxon>
        <taxon>Metazoa</taxon>
        <taxon>Ecdysozoa</taxon>
        <taxon>Nematoda</taxon>
        <taxon>Chromadorea</taxon>
        <taxon>Rhabditida</taxon>
        <taxon>Rhabditina</taxon>
        <taxon>Rhabditomorpha</taxon>
        <taxon>Strongyloidea</taxon>
        <taxon>Trichostrongylidae</taxon>
        <taxon>Trichostrongylus</taxon>
    </lineage>
</organism>
<proteinExistence type="predicted"/>
<dbReference type="InterPro" id="IPR020635">
    <property type="entry name" value="Tyr_kinase_cat_dom"/>
</dbReference>
<dbReference type="Proteomes" id="UP001331761">
    <property type="component" value="Unassembled WGS sequence"/>
</dbReference>
<comment type="caution">
    <text evidence="8">The sequence shown here is derived from an EMBL/GenBank/DDBJ whole genome shotgun (WGS) entry which is preliminary data.</text>
</comment>
<dbReference type="SMART" id="SM00219">
    <property type="entry name" value="TyrKc"/>
    <property type="match status" value="1"/>
</dbReference>
<dbReference type="InterPro" id="IPR011009">
    <property type="entry name" value="Kinase-like_dom_sf"/>
</dbReference>
<dbReference type="InterPro" id="IPR000719">
    <property type="entry name" value="Prot_kinase_dom"/>
</dbReference>
<dbReference type="EMBL" id="WIXE01005170">
    <property type="protein sequence ID" value="KAK5982399.1"/>
    <property type="molecule type" value="Genomic_DNA"/>
</dbReference>
<feature type="binding site" evidence="4">
    <location>
        <position position="173"/>
    </location>
    <ligand>
        <name>ATP</name>
        <dbReference type="ChEBI" id="CHEBI:30616"/>
    </ligand>
</feature>
<dbReference type="Gene3D" id="3.30.200.20">
    <property type="entry name" value="Phosphorylase Kinase, domain 1"/>
    <property type="match status" value="1"/>
</dbReference>
<dbReference type="InterPro" id="IPR008266">
    <property type="entry name" value="Tyr_kinase_AS"/>
</dbReference>
<keyword evidence="9" id="KW-1185">Reference proteome</keyword>
<evidence type="ECO:0000256" key="5">
    <source>
        <dbReference type="PIRSR" id="PIRSR000615-3"/>
    </source>
</evidence>
<feature type="domain" description="Protein kinase" evidence="7">
    <location>
        <begin position="42"/>
        <end position="304"/>
    </location>
</feature>
<evidence type="ECO:0000256" key="6">
    <source>
        <dbReference type="PROSITE-ProRule" id="PRU10141"/>
    </source>
</evidence>